<name>A0A2H6LG13_9NOSO</name>
<evidence type="ECO:0000313" key="1">
    <source>
        <dbReference type="EMBL" id="GBE92160.1"/>
    </source>
</evidence>
<comment type="caution">
    <text evidence="1">The sequence shown here is derived from an EMBL/GenBank/DDBJ whole genome shotgun (WGS) entry which is preliminary data.</text>
</comment>
<accession>A0A2H6LG13</accession>
<dbReference type="EMBL" id="BDGE01000034">
    <property type="protein sequence ID" value="GBE92160.1"/>
    <property type="molecule type" value="Genomic_DNA"/>
</dbReference>
<gene>
    <name evidence="1" type="ORF">NCWK1_1914</name>
</gene>
<dbReference type="AlphaFoldDB" id="A0A2H6LG13"/>
<reference evidence="2" key="1">
    <citation type="journal article" date="2018" name="Genome Announc.">
        <title>Draft Genome Sequence of the Nitrogen-Fixing and Hormogonia-Inducing Cyanobacterium Nostoc cycadae Strain WK-1, Isolated from the Coralloid Roots of Cycas revoluta.</title>
        <authorList>
            <person name="Kanesaki Y."/>
            <person name="Hirose M."/>
            <person name="Hirose Y."/>
            <person name="Fujisawa T."/>
            <person name="Nakamura Y."/>
            <person name="Watanabe S."/>
            <person name="Matsunaga S."/>
            <person name="Uchida H."/>
            <person name="Murakami A."/>
        </authorList>
    </citation>
    <scope>NUCLEOTIDE SEQUENCE [LARGE SCALE GENOMIC DNA]</scope>
    <source>
        <strain evidence="2">WK-1</strain>
    </source>
</reference>
<organism evidence="1 2">
    <name type="scientific">Nostoc cycadae WK-1</name>
    <dbReference type="NCBI Taxonomy" id="1861711"/>
    <lineage>
        <taxon>Bacteria</taxon>
        <taxon>Bacillati</taxon>
        <taxon>Cyanobacteriota</taxon>
        <taxon>Cyanophyceae</taxon>
        <taxon>Nostocales</taxon>
        <taxon>Nostocaceae</taxon>
        <taxon>Nostoc</taxon>
    </lineage>
</organism>
<keyword evidence="2" id="KW-1185">Reference proteome</keyword>
<proteinExistence type="predicted"/>
<protein>
    <submittedName>
        <fullName evidence="1">General secretion pathway protein GspJ</fullName>
    </submittedName>
</protein>
<evidence type="ECO:0000313" key="2">
    <source>
        <dbReference type="Proteomes" id="UP000236527"/>
    </source>
</evidence>
<sequence>MGCNSHNKIVFNDGLALYELLIYRGCFNSSQVTVIKIEFTTALKLMTDWYSPYSILIIPFPIGDGQAGSPEFMVINQAENIGHAEPLVQLGMISMILLSGASEEKYEV</sequence>
<dbReference type="Proteomes" id="UP000236527">
    <property type="component" value="Unassembled WGS sequence"/>
</dbReference>